<dbReference type="RefSeq" id="YP_009497850.1">
    <property type="nucleotide sequence ID" value="NC_038017.1"/>
</dbReference>
<dbReference type="Proteomes" id="UP000224527">
    <property type="component" value="Segment"/>
</dbReference>
<dbReference type="GeneID" id="37273721"/>
<dbReference type="EMBL" id="KY780159">
    <property type="protein sequence ID" value="ARM37785.1"/>
    <property type="molecule type" value="Genomic_DNA"/>
</dbReference>
<keyword evidence="2" id="KW-1185">Reference proteome</keyword>
<reference evidence="1" key="1">
    <citation type="journal article" date="2017" name="J. Virol.">
        <title>A novel type of polyhedral viruses infecting hyperthermophilic archaea.</title>
        <authorList>
            <person name="Liu Y."/>
            <person name="Ishino S."/>
            <person name="Ishino Y."/>
            <person name="Pehau-Arnaudet G."/>
            <person name="Krupovic M."/>
            <person name="Prangishvili D."/>
        </authorList>
    </citation>
    <scope>NUCLEOTIDE SEQUENCE [LARGE SCALE GENOMIC DNA]</scope>
    <source>
        <strain evidence="1">S14</strain>
    </source>
</reference>
<accession>A0A1W6I141</accession>
<dbReference type="KEGG" id="vg:37273721"/>
<proteinExistence type="predicted"/>
<protein>
    <submittedName>
        <fullName evidence="1">Uncharacterized protein</fullName>
    </submittedName>
</protein>
<evidence type="ECO:0000313" key="1">
    <source>
        <dbReference type="EMBL" id="ARM37785.1"/>
    </source>
</evidence>
<sequence>MSQNKSAYVINFTLHLIQTLSSDLGIPIPTSIVYNYLLRMGDTKIKALLKKLYKLLDDNKEVFMG</sequence>
<organismHost>
    <name type="scientific">Sulfolobus</name>
    <dbReference type="NCBI Taxonomy" id="2284"/>
</organismHost>
<organism evidence="1">
    <name type="scientific">Sulfolobus polyhedral virus 1</name>
    <name type="common">SPV1</name>
    <dbReference type="NCBI Taxonomy" id="1982658"/>
    <lineage>
        <taxon>Viruses</taxon>
        <taxon>Viruses incertae sedis</taxon>
        <taxon>Portogloboviridae</taxon>
        <taxon>Alphaportoglobovirus</taxon>
        <taxon>Alphaportoglobovirus beppuense</taxon>
        <taxon>Sulfolobus alphaportoglobovirus 1</taxon>
    </lineage>
</organism>
<evidence type="ECO:0000313" key="2">
    <source>
        <dbReference type="Proteomes" id="UP000224527"/>
    </source>
</evidence>
<name>A0A1W6I141_SPV1</name>